<accession>A0ACC1TUV4</accession>
<evidence type="ECO:0000313" key="1">
    <source>
        <dbReference type="EMBL" id="KAJ3808418.1"/>
    </source>
</evidence>
<organism evidence="1 2">
    <name type="scientific">Lentinula aff. lateritia</name>
    <dbReference type="NCBI Taxonomy" id="2804960"/>
    <lineage>
        <taxon>Eukaryota</taxon>
        <taxon>Fungi</taxon>
        <taxon>Dikarya</taxon>
        <taxon>Basidiomycota</taxon>
        <taxon>Agaricomycotina</taxon>
        <taxon>Agaricomycetes</taxon>
        <taxon>Agaricomycetidae</taxon>
        <taxon>Agaricales</taxon>
        <taxon>Marasmiineae</taxon>
        <taxon>Omphalotaceae</taxon>
        <taxon>Lentinula</taxon>
    </lineage>
</organism>
<reference evidence="1" key="1">
    <citation type="submission" date="2022-09" db="EMBL/GenBank/DDBJ databases">
        <title>A Global Phylogenomic Analysis of the Shiitake Genus Lentinula.</title>
        <authorList>
            <consortium name="DOE Joint Genome Institute"/>
            <person name="Sierra-Patev S."/>
            <person name="Min B."/>
            <person name="Naranjo-Ortiz M."/>
            <person name="Looney B."/>
            <person name="Konkel Z."/>
            <person name="Slot J.C."/>
            <person name="Sakamoto Y."/>
            <person name="Steenwyk J.L."/>
            <person name="Rokas A."/>
            <person name="Carro J."/>
            <person name="Camarero S."/>
            <person name="Ferreira P."/>
            <person name="Molpeceres G."/>
            <person name="Ruiz-Duenas F.J."/>
            <person name="Serrano A."/>
            <person name="Henrissat B."/>
            <person name="Drula E."/>
            <person name="Hughes K.W."/>
            <person name="Mata J.L."/>
            <person name="Ishikawa N.K."/>
            <person name="Vargas-Isla R."/>
            <person name="Ushijima S."/>
            <person name="Smith C.A."/>
            <person name="Ahrendt S."/>
            <person name="Andreopoulos W."/>
            <person name="He G."/>
            <person name="Labutti K."/>
            <person name="Lipzen A."/>
            <person name="Ng V."/>
            <person name="Riley R."/>
            <person name="Sandor L."/>
            <person name="Barry K."/>
            <person name="Martinez A.T."/>
            <person name="Xiao Y."/>
            <person name="Gibbons J.G."/>
            <person name="Terashima K."/>
            <person name="Grigoriev I.V."/>
            <person name="Hibbett D.S."/>
        </authorList>
    </citation>
    <scope>NUCLEOTIDE SEQUENCE</scope>
    <source>
        <strain evidence="1">TMI1499</strain>
    </source>
</reference>
<dbReference type="Proteomes" id="UP001163835">
    <property type="component" value="Unassembled WGS sequence"/>
</dbReference>
<sequence>MSSPTENINGTSSPNQDRHYIPSYTGQHENRTCTPAPPMARRTPDHVYNPQAVYHRGHLPGPTYADVVQGQSGNQVPDGYFPAPAPQLEHLLPVKRTHEDDDAGDKQPTKKPMAAKKPSDAIKPKTVIPRPLPKTVKKPKIVKDDGDVGSTEYSTTELSGMVRLVLKYLPMGKKGWERVVNEYNKWASTNGYPPRQYKPFQTRWNRHQQSQLEMPTDSRCMNEFLRQRPQLLSAISSEEDDDDDDEDLVINKGKGKVRGSEGTVLTKAYKVEALLNDAPRTRMSRQSQANDLLGGISASLNPQNLQQRDVNRASMNLQMMQMQHMQTQLNNLQQRLDTATREAMEAQSELKMMRLLHSSCRRSRSRSYSRSRRSHRYSRSHSRSPTRLSHSYHHDHSTARSHVYSPVPHNIRLCSGSPRSQSPPQHRYSHLHSRIPRPFSPPVINTTISPTVTPHQNYVEAAQVYTASRTLYQNKEPTYNPPPPPTIASSSRITLDQLASIAIEELDAGDIVTVKPRSDGDYDVELSPSKRYK</sequence>
<protein>
    <submittedName>
        <fullName evidence="1">Uncharacterized protein</fullName>
    </submittedName>
</protein>
<name>A0ACC1TUV4_9AGAR</name>
<proteinExistence type="predicted"/>
<comment type="caution">
    <text evidence="1">The sequence shown here is derived from an EMBL/GenBank/DDBJ whole genome shotgun (WGS) entry which is preliminary data.</text>
</comment>
<dbReference type="EMBL" id="MU795224">
    <property type="protein sequence ID" value="KAJ3808418.1"/>
    <property type="molecule type" value="Genomic_DNA"/>
</dbReference>
<keyword evidence="2" id="KW-1185">Reference proteome</keyword>
<evidence type="ECO:0000313" key="2">
    <source>
        <dbReference type="Proteomes" id="UP001163835"/>
    </source>
</evidence>
<gene>
    <name evidence="1" type="ORF">F5876DRAFT_67281</name>
</gene>